<proteinExistence type="inferred from homology"/>
<feature type="domain" description="Conserved virulence factor B first S1" evidence="2">
    <location>
        <begin position="4"/>
        <end position="63"/>
    </location>
</feature>
<gene>
    <name evidence="4" type="ORF">ENJ15_03335</name>
</gene>
<dbReference type="Pfam" id="PF17783">
    <property type="entry name" value="WHD_CvfB"/>
    <property type="match status" value="1"/>
</dbReference>
<dbReference type="InterPro" id="IPR012340">
    <property type="entry name" value="NA-bd_OB-fold"/>
</dbReference>
<reference evidence="4" key="1">
    <citation type="journal article" date="2020" name="mSystems">
        <title>Genome- and Community-Level Interaction Insights into Carbon Utilization and Element Cycling Functions of Hydrothermarchaeota in Hydrothermal Sediment.</title>
        <authorList>
            <person name="Zhou Z."/>
            <person name="Liu Y."/>
            <person name="Xu W."/>
            <person name="Pan J."/>
            <person name="Luo Z.H."/>
            <person name="Li M."/>
        </authorList>
    </citation>
    <scope>NUCLEOTIDE SEQUENCE [LARGE SCALE GENOMIC DNA]</scope>
    <source>
        <strain evidence="4">HyVt-460</strain>
    </source>
</reference>
<dbReference type="Pfam" id="PF13509">
    <property type="entry name" value="S1_2"/>
    <property type="match status" value="1"/>
</dbReference>
<dbReference type="AlphaFoldDB" id="A0A7V5VF24"/>
<dbReference type="PANTHER" id="PTHR37296">
    <property type="entry name" value="CONSERVED VIRULENCE FACTOR B"/>
    <property type="match status" value="1"/>
</dbReference>
<dbReference type="Proteomes" id="UP000885771">
    <property type="component" value="Unassembled WGS sequence"/>
</dbReference>
<dbReference type="InterPro" id="IPR039566">
    <property type="entry name" value="CvfB_S1_st"/>
</dbReference>
<name>A0A7V5VF24_CALAY</name>
<accession>A0A7V5VF24</accession>
<feature type="domain" description="Conserved virulence factor B-like winged helix" evidence="3">
    <location>
        <begin position="219"/>
        <end position="276"/>
    </location>
</feature>
<evidence type="ECO:0000313" key="4">
    <source>
        <dbReference type="EMBL" id="HHM02019.1"/>
    </source>
</evidence>
<dbReference type="InterPro" id="IPR014464">
    <property type="entry name" value="CvfB_fam"/>
</dbReference>
<comment type="caution">
    <text evidence="4">The sequence shown here is derived from an EMBL/GenBank/DDBJ whole genome shotgun (WGS) entry which is preliminary data.</text>
</comment>
<dbReference type="EMBL" id="DRLI01000128">
    <property type="protein sequence ID" value="HHM02019.1"/>
    <property type="molecule type" value="Genomic_DNA"/>
</dbReference>
<organism evidence="4">
    <name type="scientific">Caldithrix abyssi</name>
    <dbReference type="NCBI Taxonomy" id="187145"/>
    <lineage>
        <taxon>Bacteria</taxon>
        <taxon>Pseudomonadati</taxon>
        <taxon>Calditrichota</taxon>
        <taxon>Calditrichia</taxon>
        <taxon>Calditrichales</taxon>
        <taxon>Calditrichaceae</taxon>
        <taxon>Caldithrix</taxon>
    </lineage>
</organism>
<sequence length="277" mass="31668">MIEIGKINRLRVLRETSVGWYLGDADGEDVLLPKKYCPSPFIPETEMEVFVYLDKEGRKVATTLRPRILLNEFAPLKVTSVTRIGAFLDWGPEKELLVPFREQKETMEKGCSYVVYLGLDKVSGRLYASSRVEKFLDNEHLSVAKKEKVSLLVYRKTDIGYAVIVNNRHRGLIFHEDVFRGIKTGERLEGYVKKIRPDGLLDISLQAIGYNNYNADNSERIYLKLVENNGFLPLGDKSSPDEIYDLLGMSKKAFKKSVGALYRQKRIQLEAEGIRLL</sequence>
<evidence type="ECO:0000259" key="3">
    <source>
        <dbReference type="Pfam" id="PF17783"/>
    </source>
</evidence>
<comment type="similarity">
    <text evidence="1">Belongs to the CvfB family.</text>
</comment>
<evidence type="ECO:0000259" key="2">
    <source>
        <dbReference type="Pfam" id="PF13509"/>
    </source>
</evidence>
<dbReference type="PIRSF" id="PIRSF012524">
    <property type="entry name" value="YitL_S1"/>
    <property type="match status" value="1"/>
</dbReference>
<dbReference type="InterPro" id="IPR040764">
    <property type="entry name" value="CvfB_WH"/>
</dbReference>
<dbReference type="PANTHER" id="PTHR37296:SF1">
    <property type="entry name" value="CONSERVED VIRULENCE FACTOR B"/>
    <property type="match status" value="1"/>
</dbReference>
<dbReference type="Gene3D" id="2.40.50.140">
    <property type="entry name" value="Nucleic acid-binding proteins"/>
    <property type="match status" value="2"/>
</dbReference>
<evidence type="ECO:0000256" key="1">
    <source>
        <dbReference type="PIRNR" id="PIRNR012524"/>
    </source>
</evidence>
<dbReference type="InterPro" id="IPR036388">
    <property type="entry name" value="WH-like_DNA-bd_sf"/>
</dbReference>
<dbReference type="Gene3D" id="1.10.10.10">
    <property type="entry name" value="Winged helix-like DNA-binding domain superfamily/Winged helix DNA-binding domain"/>
    <property type="match status" value="1"/>
</dbReference>
<protein>
    <submittedName>
        <fullName evidence="4">GntR family transcriptional regulator</fullName>
    </submittedName>
</protein>